<dbReference type="AlphaFoldDB" id="A0A4P9YPB8"/>
<evidence type="ECO:0000259" key="1">
    <source>
        <dbReference type="Pfam" id="PF20666"/>
    </source>
</evidence>
<evidence type="ECO:0000313" key="3">
    <source>
        <dbReference type="Proteomes" id="UP000281549"/>
    </source>
</evidence>
<evidence type="ECO:0000313" key="2">
    <source>
        <dbReference type="EMBL" id="RKP21616.1"/>
    </source>
</evidence>
<dbReference type="GO" id="GO:0007094">
    <property type="term" value="P:mitotic spindle assembly checkpoint signaling"/>
    <property type="evidence" value="ECO:0007669"/>
    <property type="project" value="TreeGrafter"/>
</dbReference>
<gene>
    <name evidence="2" type="ORF">ROZALSC1DRAFT_20375</name>
</gene>
<sequence>MTLDDQSFKLKTRITEIVDSFYVNFDDTDRFCLDMTDTLKAHAQQKPEDVYLFQIYQIHTYLQKRDLISEDIEVLEDLVLNLQETSTRMKPVLKRMYSMKRNIFIINWEDKHNDFVKFESISDHHCSITINIIDSRGEKFMDHLVKGIQSSCLSIYLEKKLDWLAEVICMNFVAPFIELKSGAIKVNIGAIVSSMEWNKESKVNSCDNIFINLLLILKFIRDILYDDEYTVIFEMISSVIIQRIHDLFLKAKDSLKKLNIEDINSFEENIIELGYCHHDPHYLVDLFHETTGSLFNKRKNEILHSIRELLSSGDRNITEVSDATERGKDYKFGVNRRFAFFVGRKMKLEKCKVSVQVQTIVEMIYEILGSQEKSILELYWAIGFHYWKSEIEKDTRRAMVFHNDCLYITYHLSTLAYHHRLSLRDNDTFIDLIPLFRDRAIKIFLGEIDKQKESLLKFVCPQLTTAELPLKDAIIINLENSIKNAMKHLIHLSREWYTVLPNSSFSKVMLSLTNEVCAVFLKFIEENKSRMSKDDINQFQYLILNLETGLSKISSEVRDISYL</sequence>
<dbReference type="Proteomes" id="UP000281549">
    <property type="component" value="Unassembled WGS sequence"/>
</dbReference>
<dbReference type="InterPro" id="IPR048343">
    <property type="entry name" value="ZW10_C"/>
</dbReference>
<dbReference type="EMBL" id="ML004941">
    <property type="protein sequence ID" value="RKP21616.1"/>
    <property type="molecule type" value="Genomic_DNA"/>
</dbReference>
<dbReference type="GO" id="GO:0006888">
    <property type="term" value="P:endoplasmic reticulum to Golgi vesicle-mediated transport"/>
    <property type="evidence" value="ECO:0007669"/>
    <property type="project" value="TreeGrafter"/>
</dbReference>
<accession>A0A4P9YPB8</accession>
<dbReference type="PANTHER" id="PTHR12205:SF0">
    <property type="entry name" value="CENTROMERE_KINETOCHORE PROTEIN ZW10 HOMOLOG"/>
    <property type="match status" value="1"/>
</dbReference>
<organism evidence="2 3">
    <name type="scientific">Rozella allomycis (strain CSF55)</name>
    <dbReference type="NCBI Taxonomy" id="988480"/>
    <lineage>
        <taxon>Eukaryota</taxon>
        <taxon>Fungi</taxon>
        <taxon>Fungi incertae sedis</taxon>
        <taxon>Cryptomycota</taxon>
        <taxon>Cryptomycota incertae sedis</taxon>
        <taxon>Rozella</taxon>
    </lineage>
</organism>
<reference evidence="3" key="1">
    <citation type="journal article" date="2018" name="Nat. Microbiol.">
        <title>Leveraging single-cell genomics to expand the fungal tree of life.</title>
        <authorList>
            <person name="Ahrendt S.R."/>
            <person name="Quandt C.A."/>
            <person name="Ciobanu D."/>
            <person name="Clum A."/>
            <person name="Salamov A."/>
            <person name="Andreopoulos B."/>
            <person name="Cheng J.F."/>
            <person name="Woyke T."/>
            <person name="Pelin A."/>
            <person name="Henrissat B."/>
            <person name="Reynolds N.K."/>
            <person name="Benny G.L."/>
            <person name="Smith M.E."/>
            <person name="James T.Y."/>
            <person name="Grigoriev I.V."/>
        </authorList>
    </citation>
    <scope>NUCLEOTIDE SEQUENCE [LARGE SCALE GENOMIC DNA]</scope>
    <source>
        <strain evidence="3">CSF55</strain>
    </source>
</reference>
<name>A0A4P9YPB8_ROZAC</name>
<dbReference type="PANTHER" id="PTHR12205">
    <property type="entry name" value="CENTROMERE/KINETOCHORE PROTEIN ZW10"/>
    <property type="match status" value="1"/>
</dbReference>
<dbReference type="Pfam" id="PF20666">
    <property type="entry name" value="ZW10_C"/>
    <property type="match status" value="1"/>
</dbReference>
<dbReference type="GO" id="GO:1990423">
    <property type="term" value="C:RZZ complex"/>
    <property type="evidence" value="ECO:0007669"/>
    <property type="project" value="TreeGrafter"/>
</dbReference>
<protein>
    <recommendedName>
        <fullName evidence="1">Centromere/kinetochore protein zw10 C-terminal domain-containing protein</fullName>
    </recommendedName>
</protein>
<dbReference type="GO" id="GO:0005737">
    <property type="term" value="C:cytoplasm"/>
    <property type="evidence" value="ECO:0007669"/>
    <property type="project" value="GOC"/>
</dbReference>
<proteinExistence type="predicted"/>
<feature type="domain" description="Centromere/kinetochore protein zw10 C-terminal" evidence="1">
    <location>
        <begin position="373"/>
        <end position="456"/>
    </location>
</feature>